<feature type="transmembrane region" description="Helical" evidence="6">
    <location>
        <begin position="128"/>
        <end position="148"/>
    </location>
</feature>
<evidence type="ECO:0000256" key="6">
    <source>
        <dbReference type="SAM" id="Phobius"/>
    </source>
</evidence>
<dbReference type="EnsemblMetazoa" id="XM_022802381">
    <property type="protein sequence ID" value="XP_022658116"/>
    <property type="gene ID" value="LOC111249061"/>
</dbReference>
<organism evidence="7 8">
    <name type="scientific">Varroa destructor</name>
    <name type="common">Honeybee mite</name>
    <dbReference type="NCBI Taxonomy" id="109461"/>
    <lineage>
        <taxon>Eukaryota</taxon>
        <taxon>Metazoa</taxon>
        <taxon>Ecdysozoa</taxon>
        <taxon>Arthropoda</taxon>
        <taxon>Chelicerata</taxon>
        <taxon>Arachnida</taxon>
        <taxon>Acari</taxon>
        <taxon>Parasitiformes</taxon>
        <taxon>Mesostigmata</taxon>
        <taxon>Gamasina</taxon>
        <taxon>Dermanyssoidea</taxon>
        <taxon>Varroidae</taxon>
        <taxon>Varroa</taxon>
    </lineage>
</organism>
<dbReference type="GO" id="GO:0000139">
    <property type="term" value="C:Golgi membrane"/>
    <property type="evidence" value="ECO:0007669"/>
    <property type="project" value="InterPro"/>
</dbReference>
<dbReference type="PANTHER" id="PTHR10231">
    <property type="entry name" value="NUCLEOTIDE-SUGAR TRANSMEMBRANE TRANSPORTER"/>
    <property type="match status" value="1"/>
</dbReference>
<dbReference type="KEGG" id="vde:111249061"/>
<dbReference type="GO" id="GO:0015165">
    <property type="term" value="F:pyrimidine nucleotide-sugar transmembrane transporter activity"/>
    <property type="evidence" value="ECO:0007669"/>
    <property type="project" value="InterPro"/>
</dbReference>
<keyword evidence="8" id="KW-1185">Reference proteome</keyword>
<dbReference type="RefSeq" id="XP_022658116.1">
    <property type="nucleotide sequence ID" value="XM_022802381.1"/>
</dbReference>
<evidence type="ECO:0000256" key="1">
    <source>
        <dbReference type="ARBA" id="ARBA00004141"/>
    </source>
</evidence>
<comment type="subcellular location">
    <subcellularLocation>
        <location evidence="1">Membrane</location>
        <topology evidence="1">Multi-pass membrane protein</topology>
    </subcellularLocation>
</comment>
<keyword evidence="5 6" id="KW-0472">Membrane</keyword>
<evidence type="ECO:0000313" key="7">
    <source>
        <dbReference type="EnsemblMetazoa" id="XP_022658116"/>
    </source>
</evidence>
<feature type="transmembrane region" description="Helical" evidence="6">
    <location>
        <begin position="37"/>
        <end position="57"/>
    </location>
</feature>
<sequence>MFKRTTVPAQWVGAVFSVVFMQIEHVHNFMNSVGPALMLAAFSSLLSAVAGVYIEMVLKSGDELWRRQFHLYIGAYLHLLSLSCASFAAIDVIANHMLLTGLILLSVALSAVHGIATSLVIKKLDNIVRFQLGALIYVFTAVLNKTFFPDKFSLSGWYILSVVLALYSMFIIERKSFL</sequence>
<feature type="transmembrane region" description="Helical" evidence="6">
    <location>
        <begin position="69"/>
        <end position="90"/>
    </location>
</feature>
<feature type="transmembrane region" description="Helical" evidence="6">
    <location>
        <begin position="154"/>
        <end position="172"/>
    </location>
</feature>
<dbReference type="InterPro" id="IPR007271">
    <property type="entry name" value="Nuc_sug_transpt"/>
</dbReference>
<dbReference type="Proteomes" id="UP000594260">
    <property type="component" value="Unplaced"/>
</dbReference>
<feature type="transmembrane region" description="Helical" evidence="6">
    <location>
        <begin position="96"/>
        <end position="121"/>
    </location>
</feature>
<name>A0A7M7JWC0_VARDE</name>
<reference evidence="7" key="1">
    <citation type="submission" date="2021-01" db="UniProtKB">
        <authorList>
            <consortium name="EnsemblMetazoa"/>
        </authorList>
    </citation>
    <scope>IDENTIFICATION</scope>
</reference>
<keyword evidence="4 6" id="KW-1133">Transmembrane helix</keyword>
<evidence type="ECO:0000256" key="4">
    <source>
        <dbReference type="ARBA" id="ARBA00022989"/>
    </source>
</evidence>
<dbReference type="GeneID" id="111249061"/>
<evidence type="ECO:0000256" key="3">
    <source>
        <dbReference type="ARBA" id="ARBA00022692"/>
    </source>
</evidence>
<keyword evidence="2" id="KW-0813">Transport</keyword>
<proteinExistence type="predicted"/>
<evidence type="ECO:0000256" key="2">
    <source>
        <dbReference type="ARBA" id="ARBA00022597"/>
    </source>
</evidence>
<keyword evidence="2" id="KW-0762">Sugar transport</keyword>
<evidence type="ECO:0000313" key="8">
    <source>
        <dbReference type="Proteomes" id="UP000594260"/>
    </source>
</evidence>
<evidence type="ECO:0000256" key="5">
    <source>
        <dbReference type="ARBA" id="ARBA00023136"/>
    </source>
</evidence>
<protein>
    <submittedName>
        <fullName evidence="7">Uncharacterized protein</fullName>
    </submittedName>
</protein>
<dbReference type="AlphaFoldDB" id="A0A7M7JWC0"/>
<accession>A0A7M7JWC0</accession>
<dbReference type="InParanoid" id="A0A7M7JWC0"/>
<dbReference type="Pfam" id="PF04142">
    <property type="entry name" value="Nuc_sug_transp"/>
    <property type="match status" value="1"/>
</dbReference>
<keyword evidence="3 6" id="KW-0812">Transmembrane</keyword>
<dbReference type="OrthoDB" id="419167at2759"/>